<dbReference type="EMBL" id="ABEU02000021">
    <property type="protein sequence ID" value="PNR31743.1"/>
    <property type="molecule type" value="Genomic_DNA"/>
</dbReference>
<evidence type="ECO:0000256" key="2">
    <source>
        <dbReference type="ARBA" id="ARBA00022692"/>
    </source>
</evidence>
<keyword evidence="2 5" id="KW-0812">Transmembrane</keyword>
<dbReference type="RefSeq" id="XP_024359146.1">
    <property type="nucleotide sequence ID" value="XM_024503378.2"/>
</dbReference>
<dbReference type="Gene3D" id="3.60.21.10">
    <property type="match status" value="1"/>
</dbReference>
<evidence type="ECO:0000256" key="3">
    <source>
        <dbReference type="ARBA" id="ARBA00022989"/>
    </source>
</evidence>
<protein>
    <recommendedName>
        <fullName evidence="6">Calcineurin-like phosphoesterase domain-containing protein</fullName>
    </recommendedName>
</protein>
<dbReference type="InterPro" id="IPR033308">
    <property type="entry name" value="PGAP5/Cdc1/Ted1"/>
</dbReference>
<dbReference type="OrthoDB" id="5977743at2759"/>
<name>A0A2K1IR37_PHYPA</name>
<evidence type="ECO:0000313" key="9">
    <source>
        <dbReference type="Proteomes" id="UP000006727"/>
    </source>
</evidence>
<dbReference type="RefSeq" id="XP_024359144.1">
    <property type="nucleotide sequence ID" value="XM_024503376.2"/>
</dbReference>
<keyword evidence="4 5" id="KW-0472">Membrane</keyword>
<feature type="transmembrane region" description="Helical" evidence="5">
    <location>
        <begin position="492"/>
        <end position="517"/>
    </location>
</feature>
<dbReference type="Gramene" id="Pp3c21_8010V3.3">
    <property type="protein sequence ID" value="Pp3c21_8010V3.3"/>
    <property type="gene ID" value="Pp3c21_8010"/>
</dbReference>
<dbReference type="PANTHER" id="PTHR13315">
    <property type="entry name" value="METALLO PHOSPHOESTERASE RELATED"/>
    <property type="match status" value="1"/>
</dbReference>
<dbReference type="InterPro" id="IPR029052">
    <property type="entry name" value="Metallo-depent_PP-like"/>
</dbReference>
<dbReference type="RefSeq" id="XP_024359145.1">
    <property type="nucleotide sequence ID" value="XM_024503377.2"/>
</dbReference>
<dbReference type="OMA" id="LHCMKYP"/>
<dbReference type="Gramene" id="Pp3c21_8010V3.2">
    <property type="protein sequence ID" value="Pp3c21_8010V3.2"/>
    <property type="gene ID" value="Pp3c21_8010"/>
</dbReference>
<dbReference type="GO" id="GO:0006506">
    <property type="term" value="P:GPI anchor biosynthetic process"/>
    <property type="evidence" value="ECO:0000318"/>
    <property type="project" value="GO_Central"/>
</dbReference>
<dbReference type="GeneID" id="112274143"/>
<dbReference type="PANTHER" id="PTHR13315:SF4">
    <property type="entry name" value="METALLOPHOSPHOESTERASE, ISOFORM E"/>
    <property type="match status" value="1"/>
</dbReference>
<dbReference type="PaxDb" id="3218-PP1S441_23V6.1"/>
<dbReference type="Gramene" id="Pp3c21_8010V3.5">
    <property type="protein sequence ID" value="Pp3c21_8010V3.5"/>
    <property type="gene ID" value="Pp3c21_8010"/>
</dbReference>
<organism evidence="7">
    <name type="scientific">Physcomitrium patens</name>
    <name type="common">Spreading-leaved earth moss</name>
    <name type="synonym">Physcomitrella patens</name>
    <dbReference type="NCBI Taxonomy" id="3218"/>
    <lineage>
        <taxon>Eukaryota</taxon>
        <taxon>Viridiplantae</taxon>
        <taxon>Streptophyta</taxon>
        <taxon>Embryophyta</taxon>
        <taxon>Bryophyta</taxon>
        <taxon>Bryophytina</taxon>
        <taxon>Bryopsida</taxon>
        <taxon>Funariidae</taxon>
        <taxon>Funariales</taxon>
        <taxon>Funariaceae</taxon>
        <taxon>Physcomitrium</taxon>
    </lineage>
</organism>
<dbReference type="GO" id="GO:0005783">
    <property type="term" value="C:endoplasmic reticulum"/>
    <property type="evidence" value="ECO:0000318"/>
    <property type="project" value="GO_Central"/>
</dbReference>
<dbReference type="Proteomes" id="UP000006727">
    <property type="component" value="Chromosome 21"/>
</dbReference>
<sequence>MQKRWGVATFLGCLWVASLLYGEIFSYWVPVLSCHWPSLASSASGADDGSTNVIRIAVIADPQLTDRTSYNQKPGSLALRLTQFYSDIYMRRAFRSTILGTKPDHILFLGDLLDGGPILASEEWQESLKRFQHIFDQSEGGIETGRQRPAIPVYTLPGNHDLGYEAMETANSEAVERYRRVFGPLEHNVTIGSVEFVLVDAQALDGSGDVAARSWNFVKQKAKEMKNHVRILVTHIPLFRPDDTPCGSNRASRVINQRMNRQGYAPFQITYQDYLTEKSSSKLLDSLKPVMVLSGHDHDQCFVLHKSNQGFIPEHTVGTFSWQQGNHFPSFMLLSVSSNASGDARLENAVASRLCFLPVQLFIYIWYGILLVVTLYALLLWPSKGLIAITWFIEEAKSVATSLSKTQRFKAKDEDAEWEMVWDAEGGMHLLNKGPKGLPMLVESTTTSGKRGNVARRAGHDIDTDTVVKIPSPMGLTISPSMRKGRARTSSFTAKVLQTLGPVVVLATLNFSLYFMLLMKDWGPL</sequence>
<dbReference type="GO" id="GO:0016787">
    <property type="term" value="F:hydrolase activity"/>
    <property type="evidence" value="ECO:0007669"/>
    <property type="project" value="InterPro"/>
</dbReference>
<dbReference type="EnsemblPlants" id="Pp3c21_8010V3.1">
    <property type="protein sequence ID" value="Pp3c21_8010V3.1"/>
    <property type="gene ID" value="Pp3c21_8010"/>
</dbReference>
<dbReference type="EnsemblPlants" id="Pp3c21_8010V3.4">
    <property type="protein sequence ID" value="Pp3c21_8010V3.4"/>
    <property type="gene ID" value="Pp3c21_8010"/>
</dbReference>
<evidence type="ECO:0000256" key="5">
    <source>
        <dbReference type="SAM" id="Phobius"/>
    </source>
</evidence>
<keyword evidence="3 5" id="KW-1133">Transmembrane helix</keyword>
<dbReference type="InterPro" id="IPR004843">
    <property type="entry name" value="Calcineurin-like_PHP"/>
</dbReference>
<evidence type="ECO:0000256" key="4">
    <source>
        <dbReference type="ARBA" id="ARBA00023136"/>
    </source>
</evidence>
<dbReference type="Pfam" id="PF00149">
    <property type="entry name" value="Metallophos"/>
    <property type="match status" value="1"/>
</dbReference>
<evidence type="ECO:0000259" key="6">
    <source>
        <dbReference type="Pfam" id="PF00149"/>
    </source>
</evidence>
<accession>A0A2K1IR37</accession>
<evidence type="ECO:0000256" key="1">
    <source>
        <dbReference type="ARBA" id="ARBA00004141"/>
    </source>
</evidence>
<dbReference type="Gramene" id="Pp3c21_8010V3.4">
    <property type="protein sequence ID" value="Pp3c21_8010V3.4"/>
    <property type="gene ID" value="Pp3c21_8010"/>
</dbReference>
<feature type="domain" description="Calcineurin-like phosphoesterase" evidence="6">
    <location>
        <begin position="54"/>
        <end position="299"/>
    </location>
</feature>
<dbReference type="FunCoup" id="A0A2K1IR37">
    <property type="interactions" value="3016"/>
</dbReference>
<evidence type="ECO:0000313" key="7">
    <source>
        <dbReference type="EMBL" id="PNR31743.1"/>
    </source>
</evidence>
<dbReference type="EnsemblPlants" id="Pp3c21_8010V3.2">
    <property type="protein sequence ID" value="Pp3c21_8010V3.2"/>
    <property type="gene ID" value="Pp3c21_8010"/>
</dbReference>
<gene>
    <name evidence="8" type="primary">LOC112274143</name>
    <name evidence="7" type="ORF">PHYPA_025866</name>
</gene>
<dbReference type="AlphaFoldDB" id="A0A2K1IR37"/>
<dbReference type="STRING" id="3218.A0A2K1IR37"/>
<keyword evidence="9" id="KW-1185">Reference proteome</keyword>
<feature type="transmembrane region" description="Helical" evidence="5">
    <location>
        <begin position="361"/>
        <end position="381"/>
    </location>
</feature>
<proteinExistence type="predicted"/>
<reference evidence="7 9" key="2">
    <citation type="journal article" date="2018" name="Plant J.">
        <title>The Physcomitrella patens chromosome-scale assembly reveals moss genome structure and evolution.</title>
        <authorList>
            <person name="Lang D."/>
            <person name="Ullrich K.K."/>
            <person name="Murat F."/>
            <person name="Fuchs J."/>
            <person name="Jenkins J."/>
            <person name="Haas F.B."/>
            <person name="Piednoel M."/>
            <person name="Gundlach H."/>
            <person name="Van Bel M."/>
            <person name="Meyberg R."/>
            <person name="Vives C."/>
            <person name="Morata J."/>
            <person name="Symeonidi A."/>
            <person name="Hiss M."/>
            <person name="Muchero W."/>
            <person name="Kamisugi Y."/>
            <person name="Saleh O."/>
            <person name="Blanc G."/>
            <person name="Decker E.L."/>
            <person name="van Gessel N."/>
            <person name="Grimwood J."/>
            <person name="Hayes R.D."/>
            <person name="Graham S.W."/>
            <person name="Gunter L.E."/>
            <person name="McDaniel S.F."/>
            <person name="Hoernstein S.N.W."/>
            <person name="Larsson A."/>
            <person name="Li F.W."/>
            <person name="Perroud P.F."/>
            <person name="Phillips J."/>
            <person name="Ranjan P."/>
            <person name="Rokshar D.S."/>
            <person name="Rothfels C.J."/>
            <person name="Schneider L."/>
            <person name="Shu S."/>
            <person name="Stevenson D.W."/>
            <person name="Thummler F."/>
            <person name="Tillich M."/>
            <person name="Villarreal Aguilar J.C."/>
            <person name="Widiez T."/>
            <person name="Wong G.K."/>
            <person name="Wymore A."/>
            <person name="Zhang Y."/>
            <person name="Zimmer A.D."/>
            <person name="Quatrano R.S."/>
            <person name="Mayer K.F.X."/>
            <person name="Goodstein D."/>
            <person name="Casacuberta J.M."/>
            <person name="Vandepoele K."/>
            <person name="Reski R."/>
            <person name="Cuming A.C."/>
            <person name="Tuskan G.A."/>
            <person name="Maumus F."/>
            <person name="Salse J."/>
            <person name="Schmutz J."/>
            <person name="Rensing S.A."/>
        </authorList>
    </citation>
    <scope>NUCLEOTIDE SEQUENCE [LARGE SCALE GENOMIC DNA]</scope>
    <source>
        <strain evidence="8 9">cv. Gransden 2004</strain>
    </source>
</reference>
<dbReference type="Gramene" id="Pp3c21_8010V3.1">
    <property type="protein sequence ID" value="Pp3c21_8010V3.1"/>
    <property type="gene ID" value="Pp3c21_8010"/>
</dbReference>
<dbReference type="SUPFAM" id="SSF56300">
    <property type="entry name" value="Metallo-dependent phosphatases"/>
    <property type="match status" value="1"/>
</dbReference>
<comment type="subcellular location">
    <subcellularLocation>
        <location evidence="1">Membrane</location>
        <topology evidence="1">Multi-pass membrane protein</topology>
    </subcellularLocation>
</comment>
<dbReference type="EnsemblPlants" id="Pp3c21_8010V3.3">
    <property type="protein sequence ID" value="Pp3c21_8010V3.3"/>
    <property type="gene ID" value="Pp3c21_8010"/>
</dbReference>
<dbReference type="EnsemblPlants" id="Pp3c21_8010V3.5">
    <property type="protein sequence ID" value="Pp3c21_8010V3.5"/>
    <property type="gene ID" value="Pp3c21_8010"/>
</dbReference>
<dbReference type="GO" id="GO:0016020">
    <property type="term" value="C:membrane"/>
    <property type="evidence" value="ECO:0007669"/>
    <property type="project" value="UniProtKB-SubCell"/>
</dbReference>
<dbReference type="KEGG" id="ppp:112274143"/>
<dbReference type="FunFam" id="3.60.21.10:FF:000050">
    <property type="entry name" value="Calcineurin-like metallo-phosphoesterase superfamily protein"/>
    <property type="match status" value="1"/>
</dbReference>
<reference evidence="7 9" key="1">
    <citation type="journal article" date="2008" name="Science">
        <title>The Physcomitrella genome reveals evolutionary insights into the conquest of land by plants.</title>
        <authorList>
            <person name="Rensing S."/>
            <person name="Lang D."/>
            <person name="Zimmer A."/>
            <person name="Terry A."/>
            <person name="Salamov A."/>
            <person name="Shapiro H."/>
            <person name="Nishiyama T."/>
            <person name="Perroud P.-F."/>
            <person name="Lindquist E."/>
            <person name="Kamisugi Y."/>
            <person name="Tanahashi T."/>
            <person name="Sakakibara K."/>
            <person name="Fujita T."/>
            <person name="Oishi K."/>
            <person name="Shin-I T."/>
            <person name="Kuroki Y."/>
            <person name="Toyoda A."/>
            <person name="Suzuki Y."/>
            <person name="Hashimoto A."/>
            <person name="Yamaguchi K."/>
            <person name="Sugano A."/>
            <person name="Kohara Y."/>
            <person name="Fujiyama A."/>
            <person name="Anterola A."/>
            <person name="Aoki S."/>
            <person name="Ashton N."/>
            <person name="Barbazuk W.B."/>
            <person name="Barker E."/>
            <person name="Bennetzen J."/>
            <person name="Bezanilla M."/>
            <person name="Blankenship R."/>
            <person name="Cho S.H."/>
            <person name="Dutcher S."/>
            <person name="Estelle M."/>
            <person name="Fawcett J.A."/>
            <person name="Gundlach H."/>
            <person name="Hanada K."/>
            <person name="Heyl A."/>
            <person name="Hicks K.A."/>
            <person name="Hugh J."/>
            <person name="Lohr M."/>
            <person name="Mayer K."/>
            <person name="Melkozernov A."/>
            <person name="Murata T."/>
            <person name="Nelson D."/>
            <person name="Pils B."/>
            <person name="Prigge M."/>
            <person name="Reiss B."/>
            <person name="Renner T."/>
            <person name="Rombauts S."/>
            <person name="Rushton P."/>
            <person name="Sanderfoot A."/>
            <person name="Schween G."/>
            <person name="Shiu S.-H."/>
            <person name="Stueber K."/>
            <person name="Theodoulou F.L."/>
            <person name="Tu H."/>
            <person name="Van de Peer Y."/>
            <person name="Verrier P.J."/>
            <person name="Waters E."/>
            <person name="Wood A."/>
            <person name="Yang L."/>
            <person name="Cove D."/>
            <person name="Cuming A."/>
            <person name="Hasebe M."/>
            <person name="Lucas S."/>
            <person name="Mishler D.B."/>
            <person name="Reski R."/>
            <person name="Grigoriev I."/>
            <person name="Quatrano R.S."/>
            <person name="Boore J.L."/>
        </authorList>
    </citation>
    <scope>NUCLEOTIDE SEQUENCE [LARGE SCALE GENOMIC DNA]</scope>
    <source>
        <strain evidence="8 9">cv. Gransden 2004</strain>
    </source>
</reference>
<dbReference type="CDD" id="cd07384">
    <property type="entry name" value="MPP_Cdc1_like"/>
    <property type="match status" value="1"/>
</dbReference>
<evidence type="ECO:0000313" key="8">
    <source>
        <dbReference type="EnsemblPlants" id="Pp3c21_8010V3.1"/>
    </source>
</evidence>
<reference evidence="8" key="3">
    <citation type="submission" date="2020-12" db="UniProtKB">
        <authorList>
            <consortium name="EnsemblPlants"/>
        </authorList>
    </citation>
    <scope>IDENTIFICATION</scope>
</reference>